<dbReference type="KEGG" id="tet:TTHERM_000261919"/>
<name>W7XK05_TETTS</name>
<organism evidence="3 4">
    <name type="scientific">Tetrahymena thermophila (strain SB210)</name>
    <dbReference type="NCBI Taxonomy" id="312017"/>
    <lineage>
        <taxon>Eukaryota</taxon>
        <taxon>Sar</taxon>
        <taxon>Alveolata</taxon>
        <taxon>Ciliophora</taxon>
        <taxon>Intramacronucleata</taxon>
        <taxon>Oligohymenophorea</taxon>
        <taxon>Hymenostomatida</taxon>
        <taxon>Tetrahymenina</taxon>
        <taxon>Tetrahymenidae</taxon>
        <taxon>Tetrahymena</taxon>
    </lineage>
</organism>
<feature type="transmembrane region" description="Helical" evidence="2">
    <location>
        <begin position="295"/>
        <end position="316"/>
    </location>
</feature>
<gene>
    <name evidence="3" type="ORF">TTHERM_000261919</name>
</gene>
<keyword evidence="4" id="KW-1185">Reference proteome</keyword>
<reference evidence="4" key="1">
    <citation type="journal article" date="2006" name="PLoS Biol.">
        <title>Macronuclear genome sequence of the ciliate Tetrahymena thermophila, a model eukaryote.</title>
        <authorList>
            <person name="Eisen J.A."/>
            <person name="Coyne R.S."/>
            <person name="Wu M."/>
            <person name="Wu D."/>
            <person name="Thiagarajan M."/>
            <person name="Wortman J.R."/>
            <person name="Badger J.H."/>
            <person name="Ren Q."/>
            <person name="Amedeo P."/>
            <person name="Jones K.M."/>
            <person name="Tallon L.J."/>
            <person name="Delcher A.L."/>
            <person name="Salzberg S.L."/>
            <person name="Silva J.C."/>
            <person name="Haas B.J."/>
            <person name="Majoros W.H."/>
            <person name="Farzad M."/>
            <person name="Carlton J.M."/>
            <person name="Smith R.K. Jr."/>
            <person name="Garg J."/>
            <person name="Pearlman R.E."/>
            <person name="Karrer K.M."/>
            <person name="Sun L."/>
            <person name="Manning G."/>
            <person name="Elde N.C."/>
            <person name="Turkewitz A.P."/>
            <person name="Asai D.J."/>
            <person name="Wilkes D.E."/>
            <person name="Wang Y."/>
            <person name="Cai H."/>
            <person name="Collins K."/>
            <person name="Stewart B.A."/>
            <person name="Lee S.R."/>
            <person name="Wilamowska K."/>
            <person name="Weinberg Z."/>
            <person name="Ruzzo W.L."/>
            <person name="Wloga D."/>
            <person name="Gaertig J."/>
            <person name="Frankel J."/>
            <person name="Tsao C.-C."/>
            <person name="Gorovsky M.A."/>
            <person name="Keeling P.J."/>
            <person name="Waller R.F."/>
            <person name="Patron N.J."/>
            <person name="Cherry J.M."/>
            <person name="Stover N.A."/>
            <person name="Krieger C.J."/>
            <person name="del Toro C."/>
            <person name="Ryder H.F."/>
            <person name="Williamson S.C."/>
            <person name="Barbeau R.A."/>
            <person name="Hamilton E.P."/>
            <person name="Orias E."/>
        </authorList>
    </citation>
    <scope>NUCLEOTIDE SEQUENCE [LARGE SCALE GENOMIC DNA]</scope>
    <source>
        <strain evidence="4">SB210</strain>
    </source>
</reference>
<sequence>MLFFFIGMFSLGVLITQIISFQWFQTNQDNNYHKIIDLWLKDPIEQLYLKDVNQDCPQGTSTFDLQFQYPGNSGLCICVKDDTYYGQNSNNAYNNRNYRILQGNYFECSKNTCGQNQVSQQIIQPINNVNLNYFFFNLTKNSTQKICMSKVPRYSFALKAPLQNQCESYEKYCDFHTTNKDTFDLDQGYCIPKDKECQIQGVNLGYYTQSVIDQLPIVDISISTKQKIDAYNVHIYDTINEKILLNMNNITYDSHYNNFLNQEFQINISHMPRVKLRCRQELQQNLSTYFGPESAYQISLALLIFSILSCAINFLYIGFGDLFEMNVCLTGCKKYCELKRVQKKNSTFKNSMIILKPILLIMIIILNGVMILCYTNMLDYMLYMVNDKCLDQYINQTFSYQNTAQPQIYQEGLTYTGLMLAGIQLLFDQMLYLSIKNVILYIYSIIKCQKSQKKRSNAQIETVTNSNLKQENKKQDVQNNATPNLNDQARLSTLTPVIPKAPLNLDIFVNKSKYEEKTNFDKQKTELNQQKYINSPIQIYQDEGQNNYLTPVYILGKSISKRQNDIELNLQQNQLINLNNQQYIPSSNYPIYQNQHNLIEDKKNTNNIQQFKKRRNSGVIQPPEAPLPPEQSEKSQFSIVNLDNI</sequence>
<feature type="transmembrane region" description="Helical" evidence="2">
    <location>
        <begin position="429"/>
        <end position="446"/>
    </location>
</feature>
<accession>W7XK05</accession>
<proteinExistence type="predicted"/>
<keyword evidence="2" id="KW-1133">Transmembrane helix</keyword>
<keyword evidence="2" id="KW-0472">Membrane</keyword>
<feature type="region of interest" description="Disordered" evidence="1">
    <location>
        <begin position="614"/>
        <end position="645"/>
    </location>
</feature>
<dbReference type="GeneID" id="24438080"/>
<protein>
    <submittedName>
        <fullName evidence="3">Transmembrane protein, putative</fullName>
    </submittedName>
</protein>
<evidence type="ECO:0000313" key="3">
    <source>
        <dbReference type="EMBL" id="EWS76106.1"/>
    </source>
</evidence>
<dbReference type="EMBL" id="GG662830">
    <property type="protein sequence ID" value="EWS76106.1"/>
    <property type="molecule type" value="Genomic_DNA"/>
</dbReference>
<evidence type="ECO:0000313" key="4">
    <source>
        <dbReference type="Proteomes" id="UP000009168"/>
    </source>
</evidence>
<feature type="region of interest" description="Disordered" evidence="1">
    <location>
        <begin position="464"/>
        <end position="484"/>
    </location>
</feature>
<feature type="compositionally biased region" description="Polar residues" evidence="1">
    <location>
        <begin position="634"/>
        <end position="645"/>
    </location>
</feature>
<feature type="transmembrane region" description="Helical" evidence="2">
    <location>
        <begin position="353"/>
        <end position="377"/>
    </location>
</feature>
<keyword evidence="2 3" id="KW-0812">Transmembrane</keyword>
<dbReference type="RefSeq" id="XP_012651346.1">
    <property type="nucleotide sequence ID" value="XM_012795892.1"/>
</dbReference>
<evidence type="ECO:0000256" key="2">
    <source>
        <dbReference type="SAM" id="Phobius"/>
    </source>
</evidence>
<dbReference type="InParanoid" id="W7XK05"/>
<dbReference type="AlphaFoldDB" id="W7XK05"/>
<evidence type="ECO:0000256" key="1">
    <source>
        <dbReference type="SAM" id="MobiDB-lite"/>
    </source>
</evidence>
<dbReference type="Proteomes" id="UP000009168">
    <property type="component" value="Unassembled WGS sequence"/>
</dbReference>